<evidence type="ECO:0000256" key="4">
    <source>
        <dbReference type="ARBA" id="ARBA00022989"/>
    </source>
</evidence>
<dbReference type="PANTHER" id="PTHR45138:SF9">
    <property type="entry name" value="DIGUANYLATE CYCLASE DGCM-RELATED"/>
    <property type="match status" value="1"/>
</dbReference>
<keyword evidence="9" id="KW-1185">Reference proteome</keyword>
<accession>A0ABN1C9P9</accession>
<evidence type="ECO:0000259" key="7">
    <source>
        <dbReference type="PROSITE" id="PS50887"/>
    </source>
</evidence>
<dbReference type="Pfam" id="PF07694">
    <property type="entry name" value="5TM-5TMR_LYT"/>
    <property type="match status" value="1"/>
</dbReference>
<feature type="transmembrane region" description="Helical" evidence="6">
    <location>
        <begin position="41"/>
        <end position="62"/>
    </location>
</feature>
<comment type="caution">
    <text evidence="8">The sequence shown here is derived from an EMBL/GenBank/DDBJ whole genome shotgun (WGS) entry which is preliminary data.</text>
</comment>
<dbReference type="PROSITE" id="PS50887">
    <property type="entry name" value="GGDEF"/>
    <property type="match status" value="1"/>
</dbReference>
<dbReference type="SUPFAM" id="SSF55073">
    <property type="entry name" value="Nucleotide cyclase"/>
    <property type="match status" value="1"/>
</dbReference>
<evidence type="ECO:0000256" key="3">
    <source>
        <dbReference type="ARBA" id="ARBA00022692"/>
    </source>
</evidence>
<dbReference type="PANTHER" id="PTHR45138">
    <property type="entry name" value="REGULATORY COMPONENTS OF SENSORY TRANSDUCTION SYSTEM"/>
    <property type="match status" value="1"/>
</dbReference>
<feature type="transmembrane region" description="Helical" evidence="6">
    <location>
        <begin position="142"/>
        <end position="163"/>
    </location>
</feature>
<dbReference type="InterPro" id="IPR011620">
    <property type="entry name" value="Sig_transdc_His_kinase_LytS_TM"/>
</dbReference>
<reference evidence="8 9" key="1">
    <citation type="journal article" date="2019" name="Int. J. Syst. Evol. Microbiol.">
        <title>The Global Catalogue of Microorganisms (GCM) 10K type strain sequencing project: providing services to taxonomists for standard genome sequencing and annotation.</title>
        <authorList>
            <consortium name="The Broad Institute Genomics Platform"/>
            <consortium name="The Broad Institute Genome Sequencing Center for Infectious Disease"/>
            <person name="Wu L."/>
            <person name="Ma J."/>
        </authorList>
    </citation>
    <scope>NUCLEOTIDE SEQUENCE [LARGE SCALE GENOMIC DNA]</scope>
    <source>
        <strain evidence="8 9">JCM 14368</strain>
    </source>
</reference>
<dbReference type="NCBIfam" id="TIGR00254">
    <property type="entry name" value="GGDEF"/>
    <property type="match status" value="1"/>
</dbReference>
<keyword evidence="4 6" id="KW-1133">Transmembrane helix</keyword>
<keyword evidence="3 6" id="KW-0812">Transmembrane</keyword>
<keyword evidence="2" id="KW-1003">Cell membrane</keyword>
<dbReference type="InterPro" id="IPR029787">
    <property type="entry name" value="Nucleotide_cyclase"/>
</dbReference>
<dbReference type="Pfam" id="PF00990">
    <property type="entry name" value="GGDEF"/>
    <property type="match status" value="1"/>
</dbReference>
<dbReference type="InterPro" id="IPR000160">
    <property type="entry name" value="GGDEF_dom"/>
</dbReference>
<evidence type="ECO:0000256" key="2">
    <source>
        <dbReference type="ARBA" id="ARBA00022475"/>
    </source>
</evidence>
<dbReference type="EMBL" id="BAAADB010000021">
    <property type="protein sequence ID" value="GAA0514445.1"/>
    <property type="molecule type" value="Genomic_DNA"/>
</dbReference>
<feature type="domain" description="GGDEF" evidence="7">
    <location>
        <begin position="230"/>
        <end position="356"/>
    </location>
</feature>
<dbReference type="InterPro" id="IPR050469">
    <property type="entry name" value="Diguanylate_Cyclase"/>
</dbReference>
<evidence type="ECO:0000313" key="8">
    <source>
        <dbReference type="EMBL" id="GAA0514445.1"/>
    </source>
</evidence>
<gene>
    <name evidence="8" type="ORF">GCM10008937_22680</name>
</gene>
<name>A0ABN1C9P9_9DEIO</name>
<protein>
    <submittedName>
        <fullName evidence="8">Diguanylate cyclase</fullName>
    </submittedName>
</protein>
<evidence type="ECO:0000256" key="6">
    <source>
        <dbReference type="SAM" id="Phobius"/>
    </source>
</evidence>
<organism evidence="8 9">
    <name type="scientific">Deinococcus depolymerans</name>
    <dbReference type="NCBI Taxonomy" id="392408"/>
    <lineage>
        <taxon>Bacteria</taxon>
        <taxon>Thermotogati</taxon>
        <taxon>Deinococcota</taxon>
        <taxon>Deinococci</taxon>
        <taxon>Deinococcales</taxon>
        <taxon>Deinococcaceae</taxon>
        <taxon>Deinococcus</taxon>
    </lineage>
</organism>
<evidence type="ECO:0000256" key="1">
    <source>
        <dbReference type="ARBA" id="ARBA00004651"/>
    </source>
</evidence>
<keyword evidence="5 6" id="KW-0472">Membrane</keyword>
<feature type="transmembrane region" description="Helical" evidence="6">
    <location>
        <begin position="169"/>
        <end position="189"/>
    </location>
</feature>
<dbReference type="Proteomes" id="UP001500191">
    <property type="component" value="Unassembled WGS sequence"/>
</dbReference>
<feature type="transmembrane region" description="Helical" evidence="6">
    <location>
        <begin position="98"/>
        <end position="121"/>
    </location>
</feature>
<sequence length="356" mass="37805">MDALALFNGVLLNLAVLIAGVFLVSLTFYEVGRPDRPAALVLRYLALVATSLLALANAVPLAPGILFDFRMVPVALVARRHGRLAGLAVALPIGVYRFLLGGVGAGPSLVQLLLVAWLAAPDGRWLNLSAAQGDALLRTPGVALRLFAVANLPLFVAFALGGQPWTRAAASYAGLVVLSALGLLLGQVAGHTRMRSLSQTRHYRTLAFTDALTGALNRRQFELDLPAAPDGTHLLLLDLDHFKRVNDTYGHDTGDRVLQAFCDLAQASVRSGDRLYRLGGEEFAVLLSSPGAGAAEVAERIRLQVQTLLARQVGLPDETFTVSGGLVPVGPDATALADERLYLAKMQGRNRVVRAA</sequence>
<dbReference type="CDD" id="cd01949">
    <property type="entry name" value="GGDEF"/>
    <property type="match status" value="1"/>
</dbReference>
<dbReference type="RefSeq" id="WP_343758883.1">
    <property type="nucleotide sequence ID" value="NZ_BAAADB010000021.1"/>
</dbReference>
<evidence type="ECO:0000256" key="5">
    <source>
        <dbReference type="ARBA" id="ARBA00023136"/>
    </source>
</evidence>
<feature type="transmembrane region" description="Helical" evidence="6">
    <location>
        <begin position="6"/>
        <end position="29"/>
    </location>
</feature>
<dbReference type="InterPro" id="IPR043128">
    <property type="entry name" value="Rev_trsase/Diguanyl_cyclase"/>
</dbReference>
<evidence type="ECO:0000313" key="9">
    <source>
        <dbReference type="Proteomes" id="UP001500191"/>
    </source>
</evidence>
<dbReference type="SMART" id="SM00267">
    <property type="entry name" value="GGDEF"/>
    <property type="match status" value="1"/>
</dbReference>
<comment type="subcellular location">
    <subcellularLocation>
        <location evidence="1">Cell membrane</location>
        <topology evidence="1">Multi-pass membrane protein</topology>
    </subcellularLocation>
</comment>
<dbReference type="Gene3D" id="3.30.70.270">
    <property type="match status" value="1"/>
</dbReference>
<proteinExistence type="predicted"/>